<sequence>MNPQPLNRQNNYDHWICPDLGTYWQLAKVRGSDTVVLKSRQGKGQFPFSPVEGFALRHFTGNLAIAQIQRRSHQQFGESVSETLRLRQLQVGIAALTGQPLPN</sequence>
<dbReference type="EMBL" id="JAMXFF010000044">
    <property type="protein sequence ID" value="MCT7969172.1"/>
    <property type="molecule type" value="Genomic_DNA"/>
</dbReference>
<gene>
    <name evidence="1" type="ORF">NG799_22920</name>
</gene>
<comment type="caution">
    <text evidence="1">The sequence shown here is derived from an EMBL/GenBank/DDBJ whole genome shotgun (WGS) entry which is preliminary data.</text>
</comment>
<accession>A0ABT2N0J8</accession>
<organism evidence="1 2">
    <name type="scientific">Laspinema palackyanum D2a</name>
    <dbReference type="NCBI Taxonomy" id="2953684"/>
    <lineage>
        <taxon>Bacteria</taxon>
        <taxon>Bacillati</taxon>
        <taxon>Cyanobacteriota</taxon>
        <taxon>Cyanophyceae</taxon>
        <taxon>Oscillatoriophycideae</taxon>
        <taxon>Oscillatoriales</taxon>
        <taxon>Laspinemataceae</taxon>
        <taxon>Laspinema</taxon>
        <taxon>Laspinema palackyanum</taxon>
    </lineage>
</organism>
<proteinExistence type="predicted"/>
<name>A0ABT2N0J8_9CYAN</name>
<protein>
    <submittedName>
        <fullName evidence="1">Uncharacterized protein</fullName>
    </submittedName>
</protein>
<evidence type="ECO:0000313" key="1">
    <source>
        <dbReference type="EMBL" id="MCT7969172.1"/>
    </source>
</evidence>
<keyword evidence="2" id="KW-1185">Reference proteome</keyword>
<dbReference type="RefSeq" id="WP_368008646.1">
    <property type="nucleotide sequence ID" value="NZ_JAMXFF010000044.1"/>
</dbReference>
<reference evidence="1 2" key="1">
    <citation type="journal article" date="2022" name="Front. Microbiol.">
        <title>High genomic differentiation and limited gene flow indicate recent cryptic speciation within the genus Laspinema (cyanobacteria).</title>
        <authorList>
            <person name="Stanojkovic A."/>
            <person name="Skoupy S."/>
            <person name="Skaloud P."/>
            <person name="Dvorak P."/>
        </authorList>
    </citation>
    <scope>NUCLEOTIDE SEQUENCE [LARGE SCALE GENOMIC DNA]</scope>
    <source>
        <strain evidence="1 2">D2a</strain>
    </source>
</reference>
<evidence type="ECO:0000313" key="2">
    <source>
        <dbReference type="Proteomes" id="UP001525890"/>
    </source>
</evidence>
<dbReference type="Proteomes" id="UP001525890">
    <property type="component" value="Unassembled WGS sequence"/>
</dbReference>